<gene>
    <name evidence="1" type="ORF">EVAR_6809_1</name>
</gene>
<reference evidence="1 2" key="1">
    <citation type="journal article" date="2019" name="Commun. Biol.">
        <title>The bagworm genome reveals a unique fibroin gene that provides high tensile strength.</title>
        <authorList>
            <person name="Kono N."/>
            <person name="Nakamura H."/>
            <person name="Ohtoshi R."/>
            <person name="Tomita M."/>
            <person name="Numata K."/>
            <person name="Arakawa K."/>
        </authorList>
    </citation>
    <scope>NUCLEOTIDE SEQUENCE [LARGE SCALE GENOMIC DNA]</scope>
</reference>
<comment type="caution">
    <text evidence="1">The sequence shown here is derived from an EMBL/GenBank/DDBJ whole genome shotgun (WGS) entry which is preliminary data.</text>
</comment>
<dbReference type="EMBL" id="BGZK01000133">
    <property type="protein sequence ID" value="GBP21837.1"/>
    <property type="molecule type" value="Genomic_DNA"/>
</dbReference>
<organism evidence="1 2">
    <name type="scientific">Eumeta variegata</name>
    <name type="common">Bagworm moth</name>
    <name type="synonym">Eumeta japonica</name>
    <dbReference type="NCBI Taxonomy" id="151549"/>
    <lineage>
        <taxon>Eukaryota</taxon>
        <taxon>Metazoa</taxon>
        <taxon>Ecdysozoa</taxon>
        <taxon>Arthropoda</taxon>
        <taxon>Hexapoda</taxon>
        <taxon>Insecta</taxon>
        <taxon>Pterygota</taxon>
        <taxon>Neoptera</taxon>
        <taxon>Endopterygota</taxon>
        <taxon>Lepidoptera</taxon>
        <taxon>Glossata</taxon>
        <taxon>Ditrysia</taxon>
        <taxon>Tineoidea</taxon>
        <taxon>Psychidae</taxon>
        <taxon>Oiketicinae</taxon>
        <taxon>Eumeta</taxon>
    </lineage>
</organism>
<keyword evidence="2" id="KW-1185">Reference proteome</keyword>
<evidence type="ECO:0000313" key="1">
    <source>
        <dbReference type="EMBL" id="GBP21837.1"/>
    </source>
</evidence>
<sequence>MRARVTRNCTLSSTSVFVNTPNAAPRLMRAPRATYENRCLRSKPQKFAKATAALAYADKYMLTRLAPPPLSSHAATPAGGVRRPIRIRTDSRQTVRIAKIAKCPRAARPCNNSAAP</sequence>
<protein>
    <submittedName>
        <fullName evidence="1">Uncharacterized protein</fullName>
    </submittedName>
</protein>
<proteinExistence type="predicted"/>
<name>A0A4C1U6Y0_EUMVA</name>
<dbReference type="Proteomes" id="UP000299102">
    <property type="component" value="Unassembled WGS sequence"/>
</dbReference>
<dbReference type="AlphaFoldDB" id="A0A4C1U6Y0"/>
<accession>A0A4C1U6Y0</accession>
<evidence type="ECO:0000313" key="2">
    <source>
        <dbReference type="Proteomes" id="UP000299102"/>
    </source>
</evidence>